<dbReference type="GeneID" id="25272032"/>
<evidence type="ECO:0000313" key="2">
    <source>
        <dbReference type="Proteomes" id="UP000018050"/>
    </source>
</evidence>
<sequence>MLARQEPRMIKIYYDRPSGGDATGGFGKYCNGANGVPYPHAIQPEMLLPRKQHAKQACLYQQRGPLQRKFTDCPTPAMPHQHGNVGHPKQKIRVWVDAMLFSAERL</sequence>
<reference evidence="1" key="2">
    <citation type="submission" date="2013-10" db="EMBL/GenBank/DDBJ databases">
        <authorList>
            <person name="Aslett M."/>
        </authorList>
    </citation>
    <scope>NUCLEOTIDE SEQUENCE</scope>
    <source>
        <strain evidence="1">Houghton</strain>
    </source>
</reference>
<protein>
    <submittedName>
        <fullName evidence="1">Uncharacterized protein</fullName>
    </submittedName>
</protein>
<dbReference type="Proteomes" id="UP000018050">
    <property type="component" value="Unassembled WGS sequence"/>
</dbReference>
<dbReference type="AlphaFoldDB" id="U6GW91"/>
<proteinExistence type="predicted"/>
<keyword evidence="2" id="KW-1185">Reference proteome</keyword>
<dbReference type="RefSeq" id="XP_013247385.1">
    <property type="nucleotide sequence ID" value="XM_013391931.1"/>
</dbReference>
<dbReference type="EMBL" id="HG673427">
    <property type="protein sequence ID" value="CDI83503.1"/>
    <property type="molecule type" value="Genomic_DNA"/>
</dbReference>
<accession>U6GW91</accession>
<dbReference type="VEuPathDB" id="ToxoDB:EAH_00039620"/>
<evidence type="ECO:0000313" key="1">
    <source>
        <dbReference type="EMBL" id="CDI83503.1"/>
    </source>
</evidence>
<name>U6GW91_EIMAC</name>
<gene>
    <name evidence="1" type="ORF">EAH_00039620</name>
</gene>
<reference evidence="1" key="1">
    <citation type="submission" date="2013-10" db="EMBL/GenBank/DDBJ databases">
        <title>Genomic analysis of the causative agents of coccidiosis in chickens.</title>
        <authorList>
            <person name="Reid A.J."/>
            <person name="Blake D."/>
            <person name="Billington K."/>
            <person name="Browne H."/>
            <person name="Dunn M."/>
            <person name="Hung S."/>
            <person name="Kawahara F."/>
            <person name="Miranda-Saavedra D."/>
            <person name="Mourier T."/>
            <person name="Nagra H."/>
            <person name="Otto T.D."/>
            <person name="Rawlings N."/>
            <person name="Sanchez A."/>
            <person name="Sanders M."/>
            <person name="Subramaniam C."/>
            <person name="Tay Y."/>
            <person name="Dear P."/>
            <person name="Doerig C."/>
            <person name="Gruber A."/>
            <person name="Parkinson J."/>
            <person name="Shirley M."/>
            <person name="Wan K.L."/>
            <person name="Berriman M."/>
            <person name="Tomley F."/>
            <person name="Pain A."/>
        </authorList>
    </citation>
    <scope>NUCLEOTIDE SEQUENCE</scope>
    <source>
        <strain evidence="1">Houghton</strain>
    </source>
</reference>
<organism evidence="1 2">
    <name type="scientific">Eimeria acervulina</name>
    <name type="common">Coccidian parasite</name>
    <dbReference type="NCBI Taxonomy" id="5801"/>
    <lineage>
        <taxon>Eukaryota</taxon>
        <taxon>Sar</taxon>
        <taxon>Alveolata</taxon>
        <taxon>Apicomplexa</taxon>
        <taxon>Conoidasida</taxon>
        <taxon>Coccidia</taxon>
        <taxon>Eucoccidiorida</taxon>
        <taxon>Eimeriorina</taxon>
        <taxon>Eimeriidae</taxon>
        <taxon>Eimeria</taxon>
    </lineage>
</organism>